<comment type="caution">
    <text evidence="2">The sequence shown here is derived from an EMBL/GenBank/DDBJ whole genome shotgun (WGS) entry which is preliminary data.</text>
</comment>
<feature type="non-terminal residue" evidence="2">
    <location>
        <position position="1"/>
    </location>
</feature>
<keyword evidence="3" id="KW-1185">Reference proteome</keyword>
<organism evidence="2 3">
    <name type="scientific">Brassica napus</name>
    <name type="common">Rape</name>
    <dbReference type="NCBI Taxonomy" id="3708"/>
    <lineage>
        <taxon>Eukaryota</taxon>
        <taxon>Viridiplantae</taxon>
        <taxon>Streptophyta</taxon>
        <taxon>Embryophyta</taxon>
        <taxon>Tracheophyta</taxon>
        <taxon>Spermatophyta</taxon>
        <taxon>Magnoliopsida</taxon>
        <taxon>eudicotyledons</taxon>
        <taxon>Gunneridae</taxon>
        <taxon>Pentapetalae</taxon>
        <taxon>rosids</taxon>
        <taxon>malvids</taxon>
        <taxon>Brassicales</taxon>
        <taxon>Brassicaceae</taxon>
        <taxon>Brassiceae</taxon>
        <taxon>Brassica</taxon>
    </lineage>
</organism>
<evidence type="ECO:0000256" key="1">
    <source>
        <dbReference type="SAM" id="MobiDB-lite"/>
    </source>
</evidence>
<dbReference type="Proteomes" id="UP000824890">
    <property type="component" value="Unassembled WGS sequence"/>
</dbReference>
<feature type="region of interest" description="Disordered" evidence="1">
    <location>
        <begin position="1"/>
        <end position="22"/>
    </location>
</feature>
<name>A0ABQ8AFC9_BRANA</name>
<sequence length="120" mass="12771">EEGGDNAAAAATLSPEDSYSPNKSVRVAELDLALDLSIGRNHSKVRSFFSSLASSSSSLTRTLYSSSCGLEPGNPLSVRNGFTIIKASLFHFIWEEVSISEVIAISLSCGEVIAISLYRV</sequence>
<proteinExistence type="predicted"/>
<accession>A0ABQ8AFC9</accession>
<dbReference type="EMBL" id="JAGKQM010000013">
    <property type="protein sequence ID" value="KAH0891244.1"/>
    <property type="molecule type" value="Genomic_DNA"/>
</dbReference>
<gene>
    <name evidence="2" type="ORF">HID58_053673</name>
</gene>
<evidence type="ECO:0000313" key="2">
    <source>
        <dbReference type="EMBL" id="KAH0891244.1"/>
    </source>
</evidence>
<protein>
    <submittedName>
        <fullName evidence="2">Uncharacterized protein</fullName>
    </submittedName>
</protein>
<evidence type="ECO:0000313" key="3">
    <source>
        <dbReference type="Proteomes" id="UP000824890"/>
    </source>
</evidence>
<reference evidence="2 3" key="1">
    <citation type="submission" date="2021-05" db="EMBL/GenBank/DDBJ databases">
        <title>Genome Assembly of Synthetic Allotetraploid Brassica napus Reveals Homoeologous Exchanges between Subgenomes.</title>
        <authorList>
            <person name="Davis J.T."/>
        </authorList>
    </citation>
    <scope>NUCLEOTIDE SEQUENCE [LARGE SCALE GENOMIC DNA]</scope>
    <source>
        <strain evidence="3">cv. Da-Ae</strain>
        <tissue evidence="2">Seedling</tissue>
    </source>
</reference>